<dbReference type="AlphaFoldDB" id="A0A8K0JUR9"/>
<dbReference type="PANTHER" id="PTHR31019">
    <property type="entry name" value="SMALL INTEGRAL MEMBRANE PROTEIN 14"/>
    <property type="match status" value="1"/>
</dbReference>
<evidence type="ECO:0000256" key="2">
    <source>
        <dbReference type="SAM" id="MobiDB-lite"/>
    </source>
</evidence>
<gene>
    <name evidence="4" type="ORF">J437_LFUL001468</name>
</gene>
<evidence type="ECO:0000256" key="3">
    <source>
        <dbReference type="SAM" id="Phobius"/>
    </source>
</evidence>
<dbReference type="GO" id="GO:0005783">
    <property type="term" value="C:endoplasmic reticulum"/>
    <property type="evidence" value="ECO:0007669"/>
    <property type="project" value="TreeGrafter"/>
</dbReference>
<comment type="caution">
    <text evidence="4">The sequence shown here is derived from an EMBL/GenBank/DDBJ whole genome shotgun (WGS) entry which is preliminary data.</text>
</comment>
<dbReference type="EMBL" id="KZ308127">
    <property type="protein sequence ID" value="KAG8222270.1"/>
    <property type="molecule type" value="Genomic_DNA"/>
</dbReference>
<evidence type="ECO:0000256" key="1">
    <source>
        <dbReference type="ARBA" id="ARBA00017902"/>
    </source>
</evidence>
<proteinExistence type="predicted"/>
<evidence type="ECO:0000313" key="5">
    <source>
        <dbReference type="Proteomes" id="UP000792457"/>
    </source>
</evidence>
<reference evidence="4" key="2">
    <citation type="submission" date="2017-10" db="EMBL/GenBank/DDBJ databases">
        <title>Ladona fulva Genome sequencing and assembly.</title>
        <authorList>
            <person name="Murali S."/>
            <person name="Richards S."/>
            <person name="Bandaranaike D."/>
            <person name="Bellair M."/>
            <person name="Blankenburg K."/>
            <person name="Chao H."/>
            <person name="Dinh H."/>
            <person name="Doddapaneni H."/>
            <person name="Dugan-Rocha S."/>
            <person name="Elkadiri S."/>
            <person name="Gnanaolivu R."/>
            <person name="Hernandez B."/>
            <person name="Skinner E."/>
            <person name="Javaid M."/>
            <person name="Lee S."/>
            <person name="Li M."/>
            <person name="Ming W."/>
            <person name="Munidasa M."/>
            <person name="Muniz J."/>
            <person name="Nguyen L."/>
            <person name="Hughes D."/>
            <person name="Osuji N."/>
            <person name="Pu L.-L."/>
            <person name="Puazo M."/>
            <person name="Qu C."/>
            <person name="Quiroz J."/>
            <person name="Raj R."/>
            <person name="Weissenberger G."/>
            <person name="Xin Y."/>
            <person name="Zou X."/>
            <person name="Han Y."/>
            <person name="Worley K."/>
            <person name="Muzny D."/>
            <person name="Gibbs R."/>
        </authorList>
    </citation>
    <scope>NUCLEOTIDE SEQUENCE</scope>
    <source>
        <strain evidence="4">Sampled in the wild</strain>
    </source>
</reference>
<feature type="compositionally biased region" description="Basic and acidic residues" evidence="2">
    <location>
        <begin position="121"/>
        <end position="133"/>
    </location>
</feature>
<dbReference type="InterPro" id="IPR020309">
    <property type="entry name" value="Smim-14"/>
</dbReference>
<dbReference type="PANTHER" id="PTHR31019:SF1">
    <property type="entry name" value="SMALL INTEGRAL MEMBRANE PROTEIN 14"/>
    <property type="match status" value="1"/>
</dbReference>
<keyword evidence="3" id="KW-0472">Membrane</keyword>
<sequence length="142" mass="15934">MLLVIIVIVKESLDWPYQRIPPANEEQTRRSAVKMGDDGFDPCECTWSHEMAMRRLLSILRQTQTYCTDTECFEGLPSVPRGDTLVDGGGSNFILVAVCWLILAFALIFMRPRSLSGQLEKPQDGGQEPRREPPAPPAPPTY</sequence>
<dbReference type="Proteomes" id="UP000792457">
    <property type="component" value="Unassembled WGS sequence"/>
</dbReference>
<protein>
    <recommendedName>
        <fullName evidence="1">Small integral membrane protein 14</fullName>
    </recommendedName>
</protein>
<name>A0A8K0JUR9_LADFU</name>
<organism evidence="4 5">
    <name type="scientific">Ladona fulva</name>
    <name type="common">Scarce chaser dragonfly</name>
    <name type="synonym">Libellula fulva</name>
    <dbReference type="NCBI Taxonomy" id="123851"/>
    <lineage>
        <taxon>Eukaryota</taxon>
        <taxon>Metazoa</taxon>
        <taxon>Ecdysozoa</taxon>
        <taxon>Arthropoda</taxon>
        <taxon>Hexapoda</taxon>
        <taxon>Insecta</taxon>
        <taxon>Pterygota</taxon>
        <taxon>Palaeoptera</taxon>
        <taxon>Odonata</taxon>
        <taxon>Epiprocta</taxon>
        <taxon>Anisoptera</taxon>
        <taxon>Libelluloidea</taxon>
        <taxon>Libellulidae</taxon>
        <taxon>Ladona</taxon>
    </lineage>
</organism>
<keyword evidence="3" id="KW-0812">Transmembrane</keyword>
<accession>A0A8K0JUR9</accession>
<dbReference type="Pfam" id="PF11027">
    <property type="entry name" value="DUF2615"/>
    <property type="match status" value="1"/>
</dbReference>
<dbReference type="OrthoDB" id="10054061at2759"/>
<reference evidence="4" key="1">
    <citation type="submission" date="2013-04" db="EMBL/GenBank/DDBJ databases">
        <authorList>
            <person name="Qu J."/>
            <person name="Murali S.C."/>
            <person name="Bandaranaike D."/>
            <person name="Bellair M."/>
            <person name="Blankenburg K."/>
            <person name="Chao H."/>
            <person name="Dinh H."/>
            <person name="Doddapaneni H."/>
            <person name="Downs B."/>
            <person name="Dugan-Rocha S."/>
            <person name="Elkadiri S."/>
            <person name="Gnanaolivu R.D."/>
            <person name="Hernandez B."/>
            <person name="Javaid M."/>
            <person name="Jayaseelan J.C."/>
            <person name="Lee S."/>
            <person name="Li M."/>
            <person name="Ming W."/>
            <person name="Munidasa M."/>
            <person name="Muniz J."/>
            <person name="Nguyen L."/>
            <person name="Ongeri F."/>
            <person name="Osuji N."/>
            <person name="Pu L.-L."/>
            <person name="Puazo M."/>
            <person name="Qu C."/>
            <person name="Quiroz J."/>
            <person name="Raj R."/>
            <person name="Weissenberger G."/>
            <person name="Xin Y."/>
            <person name="Zou X."/>
            <person name="Han Y."/>
            <person name="Richards S."/>
            <person name="Worley K."/>
            <person name="Muzny D."/>
            <person name="Gibbs R."/>
        </authorList>
    </citation>
    <scope>NUCLEOTIDE SEQUENCE</scope>
    <source>
        <strain evidence="4">Sampled in the wild</strain>
    </source>
</reference>
<evidence type="ECO:0000313" key="4">
    <source>
        <dbReference type="EMBL" id="KAG8222270.1"/>
    </source>
</evidence>
<keyword evidence="3" id="KW-1133">Transmembrane helix</keyword>
<feature type="region of interest" description="Disordered" evidence="2">
    <location>
        <begin position="117"/>
        <end position="142"/>
    </location>
</feature>
<keyword evidence="5" id="KW-1185">Reference proteome</keyword>
<feature type="transmembrane region" description="Helical" evidence="3">
    <location>
        <begin position="93"/>
        <end position="110"/>
    </location>
</feature>